<dbReference type="InterPro" id="IPR016161">
    <property type="entry name" value="Ald_DH/histidinol_DH"/>
</dbReference>
<dbReference type="Gene3D" id="3.40.605.10">
    <property type="entry name" value="Aldehyde Dehydrogenase, Chain A, domain 1"/>
    <property type="match status" value="1"/>
</dbReference>
<feature type="domain" description="Aldehyde dehydrogenase" evidence="2">
    <location>
        <begin position="19"/>
        <end position="59"/>
    </location>
</feature>
<organism evidence="3 4">
    <name type="scientific">Pseudomonas helleri</name>
    <dbReference type="NCBI Taxonomy" id="1608996"/>
    <lineage>
        <taxon>Bacteria</taxon>
        <taxon>Pseudomonadati</taxon>
        <taxon>Pseudomonadota</taxon>
        <taxon>Gammaproteobacteria</taxon>
        <taxon>Pseudomonadales</taxon>
        <taxon>Pseudomonadaceae</taxon>
        <taxon>Pseudomonas</taxon>
    </lineage>
</organism>
<protein>
    <submittedName>
        <fullName evidence="3">Aldehyde dehydrogenase family protein</fullName>
    </submittedName>
</protein>
<dbReference type="Proteomes" id="UP000447574">
    <property type="component" value="Unassembled WGS sequence"/>
</dbReference>
<dbReference type="SUPFAM" id="SSF53720">
    <property type="entry name" value="ALDH-like"/>
    <property type="match status" value="1"/>
</dbReference>
<comment type="caution">
    <text evidence="3">The sequence shown here is derived from an EMBL/GenBank/DDBJ whole genome shotgun (WGS) entry which is preliminary data.</text>
</comment>
<dbReference type="GO" id="GO:0016491">
    <property type="term" value="F:oxidoreductase activity"/>
    <property type="evidence" value="ECO:0007669"/>
    <property type="project" value="UniProtKB-KW"/>
</dbReference>
<dbReference type="Pfam" id="PF00171">
    <property type="entry name" value="Aldedh"/>
    <property type="match status" value="1"/>
</dbReference>
<dbReference type="InterPro" id="IPR015590">
    <property type="entry name" value="Aldehyde_DH_dom"/>
</dbReference>
<evidence type="ECO:0000259" key="2">
    <source>
        <dbReference type="Pfam" id="PF00171"/>
    </source>
</evidence>
<evidence type="ECO:0000313" key="3">
    <source>
        <dbReference type="EMBL" id="MQT74839.1"/>
    </source>
</evidence>
<sequence>MKLNDLKLLREQAYVNGQWIDANDGTRFSVTNPADGETIAQVSSLGQAETARAIAAAQA</sequence>
<evidence type="ECO:0000313" key="4">
    <source>
        <dbReference type="Proteomes" id="UP000447574"/>
    </source>
</evidence>
<dbReference type="InterPro" id="IPR016162">
    <property type="entry name" value="Ald_DH_N"/>
</dbReference>
<keyword evidence="1" id="KW-0560">Oxidoreductase</keyword>
<evidence type="ECO:0000256" key="1">
    <source>
        <dbReference type="ARBA" id="ARBA00023002"/>
    </source>
</evidence>
<proteinExistence type="predicted"/>
<dbReference type="EMBL" id="WIWF01000034">
    <property type="protein sequence ID" value="MQT74839.1"/>
    <property type="molecule type" value="Genomic_DNA"/>
</dbReference>
<name>A0A6A7Z8K0_9PSED</name>
<accession>A0A6A7Z8K0</accession>
<reference evidence="3 4" key="1">
    <citation type="submission" date="2019-10" db="EMBL/GenBank/DDBJ databases">
        <title>Evaluation of single-gene subtyping targets for Pseudomonas.</title>
        <authorList>
            <person name="Reichler S.J."/>
            <person name="Orsi R.H."/>
            <person name="Wiedmann M."/>
            <person name="Martin N.H."/>
            <person name="Murphy S.I."/>
        </authorList>
    </citation>
    <scope>NUCLEOTIDE SEQUENCE [LARGE SCALE GENOMIC DNA]</scope>
    <source>
        <strain evidence="3 4">FSL R10-2932</strain>
    </source>
</reference>
<feature type="non-terminal residue" evidence="3">
    <location>
        <position position="59"/>
    </location>
</feature>
<dbReference type="AlphaFoldDB" id="A0A6A7Z8K0"/>
<gene>
    <name evidence="3" type="ORF">GHO37_11050</name>
</gene>